<protein>
    <submittedName>
        <fullName evidence="2">Uncharacterized protein</fullName>
    </submittedName>
</protein>
<feature type="chain" id="PRO_5035243784" evidence="1">
    <location>
        <begin position="21"/>
        <end position="124"/>
    </location>
</feature>
<dbReference type="AlphaFoldDB" id="A0A8J5D366"/>
<dbReference type="InterPro" id="IPR029034">
    <property type="entry name" value="Cystine-knot_cytokine"/>
</dbReference>
<dbReference type="OrthoDB" id="10578559at2759"/>
<reference evidence="2" key="1">
    <citation type="submission" date="2020-07" db="EMBL/GenBank/DDBJ databases">
        <title>The High-quality genome of the commercially important snow crab, Chionoecetes opilio.</title>
        <authorList>
            <person name="Jeong J.-H."/>
            <person name="Ryu S."/>
        </authorList>
    </citation>
    <scope>NUCLEOTIDE SEQUENCE</scope>
    <source>
        <strain evidence="2">MADBK_172401_WGS</strain>
        <tissue evidence="2">Digestive gland</tissue>
    </source>
</reference>
<proteinExistence type="predicted"/>
<dbReference type="EMBL" id="JACEEZ010003770">
    <property type="protein sequence ID" value="KAG0727035.1"/>
    <property type="molecule type" value="Genomic_DNA"/>
</dbReference>
<dbReference type="SUPFAM" id="SSF57501">
    <property type="entry name" value="Cystine-knot cytokines"/>
    <property type="match status" value="1"/>
</dbReference>
<keyword evidence="1" id="KW-0732">Signal</keyword>
<evidence type="ECO:0000313" key="2">
    <source>
        <dbReference type="EMBL" id="KAG0727035.1"/>
    </source>
</evidence>
<feature type="signal peptide" evidence="1">
    <location>
        <begin position="1"/>
        <end position="20"/>
    </location>
</feature>
<evidence type="ECO:0000313" key="3">
    <source>
        <dbReference type="Proteomes" id="UP000770661"/>
    </source>
</evidence>
<dbReference type="Gene3D" id="2.10.90.10">
    <property type="entry name" value="Cystine-knot cytokines"/>
    <property type="match status" value="1"/>
</dbReference>
<gene>
    <name evidence="2" type="ORF">GWK47_004072</name>
</gene>
<comment type="caution">
    <text evidence="2">The sequence shown here is derived from an EMBL/GenBank/DDBJ whole genome shotgun (WGS) entry which is preliminary data.</text>
</comment>
<sequence>MAATSKFLVVLSAGMCVSDAGSILTEQRQALNKLKCEPKETWVYIESQLEPQDDLPDKTYYPHMVSVLRCLKECSFCGNPRWAVPNKTCKPDTTGPRVVVVQLFNDVEHTRKITLMEHKSCKCM</sequence>
<name>A0A8J5D366_CHIOP</name>
<accession>A0A8J5D366</accession>
<dbReference type="Proteomes" id="UP000770661">
    <property type="component" value="Unassembled WGS sequence"/>
</dbReference>
<evidence type="ECO:0000256" key="1">
    <source>
        <dbReference type="SAM" id="SignalP"/>
    </source>
</evidence>
<keyword evidence="3" id="KW-1185">Reference proteome</keyword>
<organism evidence="2 3">
    <name type="scientific">Chionoecetes opilio</name>
    <name type="common">Atlantic snow crab</name>
    <name type="synonym">Cancer opilio</name>
    <dbReference type="NCBI Taxonomy" id="41210"/>
    <lineage>
        <taxon>Eukaryota</taxon>
        <taxon>Metazoa</taxon>
        <taxon>Ecdysozoa</taxon>
        <taxon>Arthropoda</taxon>
        <taxon>Crustacea</taxon>
        <taxon>Multicrustacea</taxon>
        <taxon>Malacostraca</taxon>
        <taxon>Eumalacostraca</taxon>
        <taxon>Eucarida</taxon>
        <taxon>Decapoda</taxon>
        <taxon>Pleocyemata</taxon>
        <taxon>Brachyura</taxon>
        <taxon>Eubrachyura</taxon>
        <taxon>Majoidea</taxon>
        <taxon>Majidae</taxon>
        <taxon>Chionoecetes</taxon>
    </lineage>
</organism>